<dbReference type="AlphaFoldDB" id="A0A6A5G4I9"/>
<evidence type="ECO:0000313" key="2">
    <source>
        <dbReference type="Proteomes" id="UP000483820"/>
    </source>
</evidence>
<reference evidence="1 2" key="1">
    <citation type="submission" date="2019-12" db="EMBL/GenBank/DDBJ databases">
        <title>Chromosome-level assembly of the Caenorhabditis remanei genome.</title>
        <authorList>
            <person name="Teterina A.A."/>
            <person name="Willis J.H."/>
            <person name="Phillips P.C."/>
        </authorList>
    </citation>
    <scope>NUCLEOTIDE SEQUENCE [LARGE SCALE GENOMIC DNA]</scope>
    <source>
        <strain evidence="1 2">PX506</strain>
        <tissue evidence="1">Whole organism</tissue>
    </source>
</reference>
<dbReference type="CTD" id="78776326"/>
<dbReference type="GeneID" id="78776326"/>
<comment type="caution">
    <text evidence="1">The sequence shown here is derived from an EMBL/GenBank/DDBJ whole genome shotgun (WGS) entry which is preliminary data.</text>
</comment>
<accession>A0A6A5G4I9</accession>
<name>A0A6A5G4I9_CAERE</name>
<protein>
    <submittedName>
        <fullName evidence="1">Uncharacterized protein</fullName>
    </submittedName>
</protein>
<evidence type="ECO:0000313" key="1">
    <source>
        <dbReference type="EMBL" id="KAF1749860.1"/>
    </source>
</evidence>
<proteinExistence type="predicted"/>
<sequence length="72" mass="7784">MNARVAVIASHFDVHVGPSILVSNPIFSNAKFVILLNPMLEMVVAFEKERQATIRKCIAVASKNEPSTSSSA</sequence>
<dbReference type="RefSeq" id="XP_053580398.1">
    <property type="nucleotide sequence ID" value="XM_053731485.1"/>
</dbReference>
<organism evidence="1 2">
    <name type="scientific">Caenorhabditis remanei</name>
    <name type="common">Caenorhabditis vulgaris</name>
    <dbReference type="NCBI Taxonomy" id="31234"/>
    <lineage>
        <taxon>Eukaryota</taxon>
        <taxon>Metazoa</taxon>
        <taxon>Ecdysozoa</taxon>
        <taxon>Nematoda</taxon>
        <taxon>Chromadorea</taxon>
        <taxon>Rhabditida</taxon>
        <taxon>Rhabditina</taxon>
        <taxon>Rhabditomorpha</taxon>
        <taxon>Rhabditoidea</taxon>
        <taxon>Rhabditidae</taxon>
        <taxon>Peloderinae</taxon>
        <taxon>Caenorhabditis</taxon>
    </lineage>
</organism>
<dbReference type="EMBL" id="WUAV01000005">
    <property type="protein sequence ID" value="KAF1749860.1"/>
    <property type="molecule type" value="Genomic_DNA"/>
</dbReference>
<dbReference type="Proteomes" id="UP000483820">
    <property type="component" value="Chromosome V"/>
</dbReference>
<gene>
    <name evidence="1" type="ORF">GCK72_016405</name>
</gene>
<dbReference type="KEGG" id="crq:GCK72_016405"/>